<organism evidence="13 14">
    <name type="scientific">Megalodesulfovibrio gigas (strain ATCC 19364 / DSM 1382 / NCIMB 9332 / VKM B-1759)</name>
    <name type="common">Desulfovibrio gigas</name>
    <dbReference type="NCBI Taxonomy" id="1121448"/>
    <lineage>
        <taxon>Bacteria</taxon>
        <taxon>Pseudomonadati</taxon>
        <taxon>Thermodesulfobacteriota</taxon>
        <taxon>Desulfovibrionia</taxon>
        <taxon>Desulfovibrionales</taxon>
        <taxon>Desulfovibrionaceae</taxon>
        <taxon>Megalodesulfovibrio</taxon>
    </lineage>
</organism>
<dbReference type="EMBL" id="CP006585">
    <property type="protein sequence ID" value="AGW15102.1"/>
    <property type="molecule type" value="Genomic_DNA"/>
</dbReference>
<dbReference type="GO" id="GO:0007165">
    <property type="term" value="P:signal transduction"/>
    <property type="evidence" value="ECO:0007669"/>
    <property type="project" value="UniProtKB-KW"/>
</dbReference>
<protein>
    <submittedName>
        <fullName evidence="13">Putative methyl-accepting chemotaxis protein</fullName>
    </submittedName>
</protein>
<evidence type="ECO:0000256" key="3">
    <source>
        <dbReference type="ARBA" id="ARBA00022692"/>
    </source>
</evidence>
<dbReference type="Pfam" id="PF08448">
    <property type="entry name" value="PAS_4"/>
    <property type="match status" value="1"/>
</dbReference>
<dbReference type="PROSITE" id="PS50111">
    <property type="entry name" value="CHEMOTAXIS_TRANSDUC_2"/>
    <property type="match status" value="1"/>
</dbReference>
<feature type="transmembrane region" description="Helical" evidence="9">
    <location>
        <begin position="379"/>
        <end position="402"/>
    </location>
</feature>
<gene>
    <name evidence="13" type="ORF">DGI_3422</name>
</gene>
<dbReference type="Pfam" id="PF00672">
    <property type="entry name" value="HAMP"/>
    <property type="match status" value="1"/>
</dbReference>
<dbReference type="PATRIC" id="fig|1121448.10.peg.3373"/>
<dbReference type="CDD" id="cd00130">
    <property type="entry name" value="PAS"/>
    <property type="match status" value="1"/>
</dbReference>
<dbReference type="SMART" id="SM00304">
    <property type="entry name" value="HAMP"/>
    <property type="match status" value="1"/>
</dbReference>
<dbReference type="STRING" id="1121448.DGI_3422"/>
<comment type="similarity">
    <text evidence="7">Belongs to the methyl-accepting chemotaxis (MCP) protein family.</text>
</comment>
<evidence type="ECO:0000259" key="11">
    <source>
        <dbReference type="PROSITE" id="PS50113"/>
    </source>
</evidence>
<dbReference type="AlphaFoldDB" id="T2GGF2"/>
<reference evidence="13 14" key="1">
    <citation type="journal article" date="2013" name="J. Bacteriol.">
        <title>Roles of HynAB and Ech, the only two hydrogenases found in the model sulfate reducer Desulfovibrio gigas.</title>
        <authorList>
            <person name="Morais-Silva F.O."/>
            <person name="Santos C.I."/>
            <person name="Rodrigues R."/>
            <person name="Pereira I.A."/>
            <person name="Rodrigues-Pousada C."/>
        </authorList>
    </citation>
    <scope>NUCLEOTIDE SEQUENCE [LARGE SCALE GENOMIC DNA]</scope>
    <source>
        <strain evidence="14">ATCC 19364 / DSM 1382 / NCIMB 9332 / VKM B-1759</strain>
    </source>
</reference>
<dbReference type="eggNOG" id="COG4564">
    <property type="taxonomic scope" value="Bacteria"/>
</dbReference>
<dbReference type="SMART" id="SM01049">
    <property type="entry name" value="Cache_2"/>
    <property type="match status" value="2"/>
</dbReference>
<dbReference type="PROSITE" id="PS50885">
    <property type="entry name" value="HAMP"/>
    <property type="match status" value="1"/>
</dbReference>
<dbReference type="RefSeq" id="WP_021762223.1">
    <property type="nucleotide sequence ID" value="NC_022444.1"/>
</dbReference>
<keyword evidence="2" id="KW-1003">Cell membrane</keyword>
<dbReference type="InterPro" id="IPR035965">
    <property type="entry name" value="PAS-like_dom_sf"/>
</dbReference>
<dbReference type="GO" id="GO:0005886">
    <property type="term" value="C:plasma membrane"/>
    <property type="evidence" value="ECO:0007669"/>
    <property type="project" value="UniProtKB-SubCell"/>
</dbReference>
<name>T2GGF2_MEGG1</name>
<dbReference type="OrthoDB" id="9791237at2"/>
<dbReference type="InterPro" id="IPR004089">
    <property type="entry name" value="MCPsignal_dom"/>
</dbReference>
<dbReference type="InterPro" id="IPR013656">
    <property type="entry name" value="PAS_4"/>
</dbReference>
<proteinExistence type="inferred from homology"/>
<dbReference type="Gene3D" id="6.10.340.10">
    <property type="match status" value="1"/>
</dbReference>
<keyword evidence="5 9" id="KW-0472">Membrane</keyword>
<evidence type="ECO:0000256" key="5">
    <source>
        <dbReference type="ARBA" id="ARBA00023136"/>
    </source>
</evidence>
<evidence type="ECO:0000259" key="10">
    <source>
        <dbReference type="PROSITE" id="PS50111"/>
    </source>
</evidence>
<dbReference type="SUPFAM" id="SSF55785">
    <property type="entry name" value="PYP-like sensor domain (PAS domain)"/>
    <property type="match status" value="1"/>
</dbReference>
<dbReference type="CDD" id="cd06225">
    <property type="entry name" value="HAMP"/>
    <property type="match status" value="1"/>
</dbReference>
<dbReference type="PANTHER" id="PTHR32089:SF112">
    <property type="entry name" value="LYSOZYME-LIKE PROTEIN-RELATED"/>
    <property type="match status" value="1"/>
</dbReference>
<accession>T2GGF2</accession>
<dbReference type="HOGENOM" id="CLU_000445_107_21_7"/>
<evidence type="ECO:0000259" key="12">
    <source>
        <dbReference type="PROSITE" id="PS50885"/>
    </source>
</evidence>
<dbReference type="SMART" id="SM00283">
    <property type="entry name" value="MA"/>
    <property type="match status" value="1"/>
</dbReference>
<keyword evidence="3 9" id="KW-0812">Transmembrane</keyword>
<dbReference type="Gene3D" id="1.10.287.950">
    <property type="entry name" value="Methyl-accepting chemotaxis protein"/>
    <property type="match status" value="1"/>
</dbReference>
<feature type="domain" description="PAC" evidence="11">
    <location>
        <begin position="528"/>
        <end position="580"/>
    </location>
</feature>
<comment type="subcellular location">
    <subcellularLocation>
        <location evidence="1">Cell membrane</location>
        <topology evidence="1">Multi-pass membrane protein</topology>
    </subcellularLocation>
</comment>
<keyword evidence="6 8" id="KW-0807">Transducer</keyword>
<dbReference type="InterPro" id="IPR004010">
    <property type="entry name" value="Double_Cache_2"/>
</dbReference>
<evidence type="ECO:0000256" key="6">
    <source>
        <dbReference type="ARBA" id="ARBA00023224"/>
    </source>
</evidence>
<sequence length="879" mass="95738">MKKLGDISISVRVALVVIAVIVLVSAGIMTSFIVELNEYAALRERATAGSLLGTVKEQQRNYVKQAYSIIEYYHSLSVDEKALQERTRGELKRVVDMVAGQARAFYEAHKDTMPPEALQQGIKDLVRAARFNGDNYIWINDLTPVMIMHPTNPALDGQSIANLKDPNGVVLFQEMVKVCKDKGEGMVRYMWDKPGAPGKPLPKISFVKLDPELGWMFGAGAWLDDVTAAMQVEAKAQVARLRLADGNYFFILDTAAPFPNMVMHPIRPDFNGKRMDDPTYNHASQVEFAGGEQTFPKADKNLMQAMAALARDHTDGYVRYSWTKPMPGGGETAERFPKISYVLMFKPWGWVVGLGDYIDEIDAAVATQTNELNATITGIILKLAAFALVFLLVMAGASLWLVRRMLNRPINAIVAYADAVAQGNLDAPITGTYRAEMGALKSSIEIMVRHLKSELAFAKGILNSVTLPCVVADTQGRISLINRWMAHFIGEKKEPEQYLGRGLQESFSRHGIVQQTMDRAMRQREIITNVEYDGQYGWGERFFVKLDAAPIYDDAGTLLGVFCMLATLTKVKRQQERLAEQNQLIASAAASAEGVARMVSDDAKALAERVAQTNQGVIRQQNRSQETATAMEEMNATVMEVAQNAGAAANLAEHSKDKAREGGLVVQEVQAAVAEVRAVAEVLQQNMARLVHQAEDTGRVLTVISDIADQTNLLALNAAIEAARAGDAGRGFAVVADEVRKLAEKTMVATREVADAIGTIQGGARNSNAEVVKAAEAVERSAQKAGNAEQRLLEIVAMAEETADQVRAIATASEEQSSAAQEISNATEEVSGVASDIRADMDAAIQVVDRLHGQAARLMEIINQMQTAGQHGGEDSDAV</sequence>
<dbReference type="PROSITE" id="PS50113">
    <property type="entry name" value="PAC"/>
    <property type="match status" value="1"/>
</dbReference>
<evidence type="ECO:0000256" key="1">
    <source>
        <dbReference type="ARBA" id="ARBA00004651"/>
    </source>
</evidence>
<evidence type="ECO:0000256" key="9">
    <source>
        <dbReference type="SAM" id="Phobius"/>
    </source>
</evidence>
<reference evidence="14" key="2">
    <citation type="submission" date="2013-07" db="EMBL/GenBank/DDBJ databases">
        <authorList>
            <person name="Morais-Silva F.O."/>
            <person name="Rezende A.M."/>
            <person name="Pimentel C."/>
            <person name="Resende D.M."/>
            <person name="Santos C.I."/>
            <person name="Clemente C."/>
            <person name="de Oliveira L.M."/>
            <person name="da Silva S.M."/>
            <person name="Costa D.A."/>
            <person name="Varela-Raposo A."/>
            <person name="Horacio E.C.A."/>
            <person name="Matos M."/>
            <person name="Flores O."/>
            <person name="Ruiz J.C."/>
            <person name="Rodrigues-Pousada C."/>
        </authorList>
    </citation>
    <scope>NUCLEOTIDE SEQUENCE [LARGE SCALE GENOMIC DNA]</scope>
    <source>
        <strain evidence="14">ATCC 19364 / DSM 1382 / NCIMB 9332 / VKM B-1759</strain>
    </source>
</reference>
<dbReference type="Proteomes" id="UP000016587">
    <property type="component" value="Chromosome"/>
</dbReference>
<dbReference type="SUPFAM" id="SSF58104">
    <property type="entry name" value="Methyl-accepting chemotaxis protein (MCP) signaling domain"/>
    <property type="match status" value="1"/>
</dbReference>
<evidence type="ECO:0000256" key="2">
    <source>
        <dbReference type="ARBA" id="ARBA00022475"/>
    </source>
</evidence>
<feature type="domain" description="HAMP" evidence="12">
    <location>
        <begin position="404"/>
        <end position="456"/>
    </location>
</feature>
<dbReference type="NCBIfam" id="TIGR00229">
    <property type="entry name" value="sensory_box"/>
    <property type="match status" value="1"/>
</dbReference>
<evidence type="ECO:0000256" key="4">
    <source>
        <dbReference type="ARBA" id="ARBA00022989"/>
    </source>
</evidence>
<evidence type="ECO:0000256" key="7">
    <source>
        <dbReference type="ARBA" id="ARBA00029447"/>
    </source>
</evidence>
<evidence type="ECO:0000313" key="13">
    <source>
        <dbReference type="EMBL" id="AGW15102.1"/>
    </source>
</evidence>
<dbReference type="Pfam" id="PF00015">
    <property type="entry name" value="MCPsignal"/>
    <property type="match status" value="1"/>
</dbReference>
<dbReference type="eggNOG" id="COG0840">
    <property type="taxonomic scope" value="Bacteria"/>
</dbReference>
<dbReference type="Gene3D" id="3.30.450.20">
    <property type="entry name" value="PAS domain"/>
    <property type="match status" value="3"/>
</dbReference>
<dbReference type="Pfam" id="PF08269">
    <property type="entry name" value="dCache_2"/>
    <property type="match status" value="1"/>
</dbReference>
<feature type="transmembrane region" description="Helical" evidence="9">
    <location>
        <begin position="12"/>
        <end position="34"/>
    </location>
</feature>
<dbReference type="InterPro" id="IPR033480">
    <property type="entry name" value="sCache_2"/>
</dbReference>
<dbReference type="CDD" id="cd11386">
    <property type="entry name" value="MCP_signal"/>
    <property type="match status" value="1"/>
</dbReference>
<keyword evidence="4 9" id="KW-1133">Transmembrane helix</keyword>
<evidence type="ECO:0000313" key="14">
    <source>
        <dbReference type="Proteomes" id="UP000016587"/>
    </source>
</evidence>
<feature type="domain" description="Methyl-accepting transducer" evidence="10">
    <location>
        <begin position="595"/>
        <end position="831"/>
    </location>
</feature>
<dbReference type="InterPro" id="IPR003660">
    <property type="entry name" value="HAMP_dom"/>
</dbReference>
<dbReference type="InterPro" id="IPR000014">
    <property type="entry name" value="PAS"/>
</dbReference>
<dbReference type="InterPro" id="IPR000700">
    <property type="entry name" value="PAS-assoc_C"/>
</dbReference>
<keyword evidence="14" id="KW-1185">Reference proteome</keyword>
<evidence type="ECO:0000256" key="8">
    <source>
        <dbReference type="PROSITE-ProRule" id="PRU00284"/>
    </source>
</evidence>
<dbReference type="KEGG" id="dgg:DGI_3422"/>
<dbReference type="PANTHER" id="PTHR32089">
    <property type="entry name" value="METHYL-ACCEPTING CHEMOTAXIS PROTEIN MCPB"/>
    <property type="match status" value="1"/>
</dbReference>